<accession>A0A0J6VJB5</accession>
<dbReference type="PROSITE" id="PS00155">
    <property type="entry name" value="CUTINASE_1"/>
    <property type="match status" value="1"/>
</dbReference>
<comment type="caution">
    <text evidence="9">The sequence shown here is derived from an EMBL/GenBank/DDBJ whole genome shotgun (WGS) entry which is preliminary data.</text>
</comment>
<dbReference type="PATRIC" id="fig|1807.14.peg.4996"/>
<evidence type="ECO:0000256" key="7">
    <source>
        <dbReference type="ARBA" id="ARBA00023157"/>
    </source>
</evidence>
<keyword evidence="4 8" id="KW-0964">Secreted</keyword>
<dbReference type="EC" id="3.1.1.-" evidence="8"/>
<organism evidence="9 11">
    <name type="scientific">Mycolicibacterium obuense</name>
    <dbReference type="NCBI Taxonomy" id="1807"/>
    <lineage>
        <taxon>Bacteria</taxon>
        <taxon>Bacillati</taxon>
        <taxon>Actinomycetota</taxon>
        <taxon>Actinomycetes</taxon>
        <taxon>Mycobacteriales</taxon>
        <taxon>Mycobacteriaceae</taxon>
        <taxon>Mycolicibacterium</taxon>
    </lineage>
</organism>
<keyword evidence="7" id="KW-1015">Disulfide bond</keyword>
<dbReference type="RefSeq" id="WP_048424978.1">
    <property type="nucleotide sequence ID" value="NZ_JYNU01000057.1"/>
</dbReference>
<dbReference type="PANTHER" id="PTHR33630">
    <property type="entry name" value="CUTINASE RV1984C-RELATED-RELATED"/>
    <property type="match status" value="1"/>
</dbReference>
<dbReference type="GO" id="GO:0052689">
    <property type="term" value="F:carboxylic ester hydrolase activity"/>
    <property type="evidence" value="ECO:0007669"/>
    <property type="project" value="UniProtKB-KW"/>
</dbReference>
<dbReference type="InterPro" id="IPR043580">
    <property type="entry name" value="CUTINASE_1"/>
</dbReference>
<evidence type="ECO:0000256" key="1">
    <source>
        <dbReference type="ARBA" id="ARBA00004613"/>
    </source>
</evidence>
<evidence type="ECO:0000256" key="3">
    <source>
        <dbReference type="ARBA" id="ARBA00022487"/>
    </source>
</evidence>
<reference evidence="10 12" key="2">
    <citation type="submission" date="2019-01" db="EMBL/GenBank/DDBJ databases">
        <title>High-quality-draft genome sequences of five non-tuberculosis mycobacteriaceae isolated from a nosocomial environment.</title>
        <authorList>
            <person name="Tiago I."/>
            <person name="Alarico S."/>
            <person name="Pereira S.G."/>
            <person name="Coelho C."/>
            <person name="Maranha A."/>
            <person name="Empadinhas N."/>
        </authorList>
    </citation>
    <scope>NUCLEOTIDE SEQUENCE [LARGE SCALE GENOMIC DNA]</scope>
    <source>
        <strain evidence="10 12">22DIII</strain>
    </source>
</reference>
<evidence type="ECO:0000313" key="9">
    <source>
        <dbReference type="EMBL" id="KMO69533.1"/>
    </source>
</evidence>
<dbReference type="Proteomes" id="UP000036313">
    <property type="component" value="Unassembled WGS sequence"/>
</dbReference>
<evidence type="ECO:0000313" key="11">
    <source>
        <dbReference type="Proteomes" id="UP000036313"/>
    </source>
</evidence>
<name>A0A0J6VJB5_9MYCO</name>
<dbReference type="Pfam" id="PF01083">
    <property type="entry name" value="Cutinase"/>
    <property type="match status" value="1"/>
</dbReference>
<comment type="subcellular location">
    <subcellularLocation>
        <location evidence="1 8">Secreted</location>
    </subcellularLocation>
</comment>
<comment type="similarity">
    <text evidence="2 8">Belongs to the cutinase family.</text>
</comment>
<comment type="function">
    <text evidence="8">Catalyzes the hydrolysis of complex carboxylic polyesters found in the cell wall of plants. Degrades cutin, a macromolecule that forms the structure of the plant cuticle.</text>
</comment>
<dbReference type="EMBL" id="SDLP01000001">
    <property type="protein sequence ID" value="TDL11666.1"/>
    <property type="molecule type" value="Genomic_DNA"/>
</dbReference>
<dbReference type="AlphaFoldDB" id="A0A0J6VJB5"/>
<reference evidence="9 11" key="1">
    <citation type="journal article" date="2015" name="Genome Biol. Evol.">
        <title>Characterization of Three Mycobacterium spp. with Potential Use in Bioremediation by Genome Sequencing and Comparative Genomics.</title>
        <authorList>
            <person name="Das S."/>
            <person name="Pettersson B.M."/>
            <person name="Behra P.R."/>
            <person name="Ramesh M."/>
            <person name="Dasgupta S."/>
            <person name="Bhattacharya A."/>
            <person name="Kirsebom L.A."/>
        </authorList>
    </citation>
    <scope>NUCLEOTIDE SEQUENCE [LARGE SCALE GENOMIC DNA]</scope>
    <source>
        <strain evidence="9 11">DSM 44075</strain>
    </source>
</reference>
<dbReference type="GO" id="GO:0005576">
    <property type="term" value="C:extracellular region"/>
    <property type="evidence" value="ECO:0007669"/>
    <property type="project" value="UniProtKB-SubCell"/>
</dbReference>
<gene>
    <name evidence="10" type="ORF">EUA04_01300</name>
    <name evidence="9" type="ORF">MOBUDSM44075_04959</name>
</gene>
<dbReference type="Proteomes" id="UP000294952">
    <property type="component" value="Unassembled WGS sequence"/>
</dbReference>
<dbReference type="SMART" id="SM01110">
    <property type="entry name" value="Cutinase"/>
    <property type="match status" value="1"/>
</dbReference>
<evidence type="ECO:0000313" key="12">
    <source>
        <dbReference type="Proteomes" id="UP000294952"/>
    </source>
</evidence>
<evidence type="ECO:0000313" key="10">
    <source>
        <dbReference type="EMBL" id="TDL11666.1"/>
    </source>
</evidence>
<dbReference type="Gene3D" id="3.40.50.1820">
    <property type="entry name" value="alpha/beta hydrolase"/>
    <property type="match status" value="1"/>
</dbReference>
<dbReference type="EMBL" id="JYNU01000057">
    <property type="protein sequence ID" value="KMO69533.1"/>
    <property type="molecule type" value="Genomic_DNA"/>
</dbReference>
<evidence type="ECO:0000256" key="5">
    <source>
        <dbReference type="ARBA" id="ARBA00022729"/>
    </source>
</evidence>
<keyword evidence="5 8" id="KW-0732">Signal</keyword>
<feature type="signal peptide" evidence="8">
    <location>
        <begin position="1"/>
        <end position="34"/>
    </location>
</feature>
<keyword evidence="3 8" id="KW-0719">Serine esterase</keyword>
<evidence type="ECO:0000256" key="8">
    <source>
        <dbReference type="RuleBase" id="RU361263"/>
    </source>
</evidence>
<evidence type="ECO:0000256" key="6">
    <source>
        <dbReference type="ARBA" id="ARBA00022801"/>
    </source>
</evidence>
<keyword evidence="6 8" id="KW-0378">Hydrolase</keyword>
<sequence length="239" mass="24153" precursor="true">MTISPTPRRVRRFVCAAAAIVAAGVGPQAGLASAQPAPACPNVEVVFARGTLEAPGVGDTGQALVNSLDSRLGTPVATYGVNYPASLDFATAVSGVADAANHIQSVAQSCPQTQIVLGGYSQGAAVAAYTTFDHVPPGFILPPNISGPMPDSVASHVAAVVLFGTPDPFFLNLVDRTAPSLTVGPLYADKTLQLCAPGDPVCQPGAFDRAAHSAYKSNGMADQAAAFVVDHLDGGADAQ</sequence>
<dbReference type="PANTHER" id="PTHR33630:SF9">
    <property type="entry name" value="CUTINASE 4"/>
    <property type="match status" value="1"/>
</dbReference>
<feature type="chain" id="PRO_5033759237" description="Cutinase" evidence="8">
    <location>
        <begin position="35"/>
        <end position="239"/>
    </location>
</feature>
<evidence type="ECO:0000256" key="4">
    <source>
        <dbReference type="ARBA" id="ARBA00022525"/>
    </source>
</evidence>
<proteinExistence type="inferred from homology"/>
<protein>
    <recommendedName>
        <fullName evidence="8">Cutinase</fullName>
        <ecNumber evidence="8">3.1.1.-</ecNumber>
    </recommendedName>
</protein>
<dbReference type="SUPFAM" id="SSF53474">
    <property type="entry name" value="alpha/beta-Hydrolases"/>
    <property type="match status" value="1"/>
</dbReference>
<evidence type="ECO:0000256" key="2">
    <source>
        <dbReference type="ARBA" id="ARBA00007534"/>
    </source>
</evidence>
<dbReference type="InterPro" id="IPR029058">
    <property type="entry name" value="AB_hydrolase_fold"/>
</dbReference>
<dbReference type="InterPro" id="IPR000675">
    <property type="entry name" value="Cutinase/axe"/>
</dbReference>